<keyword evidence="1" id="KW-1133">Transmembrane helix</keyword>
<dbReference type="EMBL" id="CP131061">
    <property type="protein sequence ID" value="WNY26361.1"/>
    <property type="molecule type" value="Genomic_DNA"/>
</dbReference>
<gene>
    <name evidence="2" type="ORF">MsAm2_01210</name>
</gene>
<evidence type="ECO:0000256" key="1">
    <source>
        <dbReference type="SAM" id="Phobius"/>
    </source>
</evidence>
<keyword evidence="1" id="KW-0472">Membrane</keyword>
<dbReference type="Proteomes" id="UP001304970">
    <property type="component" value="Chromosome"/>
</dbReference>
<dbReference type="AlphaFoldDB" id="A0AA96ZWA3"/>
<sequence length="45" mass="5377">MNKTFFILFSESLYIMSLFGNVAILIQISTYFKLIYFFFDSFSTQ</sequence>
<name>A0AA96ZWA3_9EURY</name>
<proteinExistence type="predicted"/>
<feature type="transmembrane region" description="Helical" evidence="1">
    <location>
        <begin position="12"/>
        <end position="39"/>
    </location>
</feature>
<evidence type="ECO:0000313" key="3">
    <source>
        <dbReference type="Proteomes" id="UP001304970"/>
    </source>
</evidence>
<reference evidence="2 3" key="1">
    <citation type="submission" date="2023-07" db="EMBL/GenBank/DDBJ databases">
        <title>Closed genome sequence of Methanosarcinaceae archaeon Am2.</title>
        <authorList>
            <person name="Poehlein A."/>
            <person name="Protasov E."/>
            <person name="Platt K."/>
            <person name="Reeh H."/>
            <person name="Daniel R."/>
            <person name="Brune A."/>
        </authorList>
    </citation>
    <scope>NUCLEOTIDE SEQUENCE [LARGE SCALE GENOMIC DNA]</scope>
    <source>
        <strain evidence="2 3">Am2</strain>
    </source>
</reference>
<keyword evidence="3" id="KW-1185">Reference proteome</keyword>
<accession>A0AA96ZWA3</accession>
<protein>
    <submittedName>
        <fullName evidence="2">Uncharacterized protein</fullName>
    </submittedName>
</protein>
<organism evidence="2 3">
    <name type="scientific">Methanolapillus ohkumae</name>
    <dbReference type="NCBI Taxonomy" id="3028298"/>
    <lineage>
        <taxon>Archaea</taxon>
        <taxon>Methanobacteriati</taxon>
        <taxon>Methanobacteriota</taxon>
        <taxon>Stenosarchaea group</taxon>
        <taxon>Methanomicrobia</taxon>
        <taxon>Methanosarcinales</taxon>
        <taxon>Methanosarcinaceae</taxon>
        <taxon>Methanolapillus</taxon>
    </lineage>
</organism>
<keyword evidence="1" id="KW-0812">Transmembrane</keyword>
<evidence type="ECO:0000313" key="2">
    <source>
        <dbReference type="EMBL" id="WNY26361.1"/>
    </source>
</evidence>